<reference evidence="11 12" key="1">
    <citation type="submission" date="2020-05" db="EMBL/GenBank/DDBJ databases">
        <title>Identification and distribution of gene clusters putatively required for synthesis of sphingolipid metabolism inhibitors in phylogenetically diverse species of the filamentous fungus Fusarium.</title>
        <authorList>
            <person name="Kim H.-S."/>
            <person name="Busman M."/>
            <person name="Brown D.W."/>
            <person name="Divon H."/>
            <person name="Uhlig S."/>
            <person name="Proctor R.H."/>
        </authorList>
    </citation>
    <scope>NUCLEOTIDE SEQUENCE [LARGE SCALE GENOMIC DNA]</scope>
    <source>
        <strain evidence="11 12">NRRL 36939</strain>
    </source>
</reference>
<dbReference type="InterPro" id="IPR022398">
    <property type="entry name" value="Peptidase_S8_His-AS"/>
</dbReference>
<feature type="active site" description="Charge relay system" evidence="6">
    <location>
        <position position="172"/>
    </location>
</feature>
<organism evidence="11 12">
    <name type="scientific">Fusarium pseudocircinatum</name>
    <dbReference type="NCBI Taxonomy" id="56676"/>
    <lineage>
        <taxon>Eukaryota</taxon>
        <taxon>Fungi</taxon>
        <taxon>Dikarya</taxon>
        <taxon>Ascomycota</taxon>
        <taxon>Pezizomycotina</taxon>
        <taxon>Sordariomycetes</taxon>
        <taxon>Hypocreomycetidae</taxon>
        <taxon>Hypocreales</taxon>
        <taxon>Nectriaceae</taxon>
        <taxon>Fusarium</taxon>
        <taxon>Fusarium fujikuroi species complex</taxon>
    </lineage>
</organism>
<evidence type="ECO:0000259" key="10">
    <source>
        <dbReference type="PROSITE" id="PS51459"/>
    </source>
</evidence>
<keyword evidence="3 9" id="KW-0732">Signal</keyword>
<dbReference type="InterPro" id="IPR000209">
    <property type="entry name" value="Peptidase_S8/S53_dom"/>
</dbReference>
<dbReference type="Pfam" id="PF00082">
    <property type="entry name" value="Peptidase_S8"/>
    <property type="match status" value="1"/>
</dbReference>
<feature type="active site" description="Charge relay system" evidence="6">
    <location>
        <position position="359"/>
    </location>
</feature>
<dbReference type="InterPro" id="IPR050131">
    <property type="entry name" value="Peptidase_S8_subtilisin-like"/>
</dbReference>
<dbReference type="PROSITE" id="PS51892">
    <property type="entry name" value="SUBTILASE"/>
    <property type="match status" value="1"/>
</dbReference>
<name>A0A8H5UZR0_9HYPO</name>
<keyword evidence="5 6" id="KW-0720">Serine protease</keyword>
<dbReference type="GO" id="GO:0005576">
    <property type="term" value="C:extracellular region"/>
    <property type="evidence" value="ECO:0007669"/>
    <property type="project" value="UniProtKB-ARBA"/>
</dbReference>
<evidence type="ECO:0000256" key="9">
    <source>
        <dbReference type="SAM" id="SignalP"/>
    </source>
</evidence>
<keyword evidence="12" id="KW-1185">Reference proteome</keyword>
<dbReference type="InterPro" id="IPR036597">
    <property type="entry name" value="Fido-like_dom_sf"/>
</dbReference>
<evidence type="ECO:0000256" key="8">
    <source>
        <dbReference type="SAM" id="MobiDB-lite"/>
    </source>
</evidence>
<dbReference type="InterPro" id="IPR023828">
    <property type="entry name" value="Peptidase_S8_Ser-AS"/>
</dbReference>
<dbReference type="AlphaFoldDB" id="A0A8H5UZR0"/>
<protein>
    <submittedName>
        <fullName evidence="11">Endopeptidase K</fullName>
    </submittedName>
</protein>
<evidence type="ECO:0000256" key="2">
    <source>
        <dbReference type="ARBA" id="ARBA00022670"/>
    </source>
</evidence>
<comment type="caution">
    <text evidence="11">The sequence shown here is derived from an EMBL/GenBank/DDBJ whole genome shotgun (WGS) entry which is preliminary data.</text>
</comment>
<dbReference type="FunFam" id="3.40.50.200:FF:000014">
    <property type="entry name" value="Proteinase K"/>
    <property type="match status" value="1"/>
</dbReference>
<sequence length="792" mass="86283">MVNFKNLAFAATALFGLVNAAPTTAKVDSSKIIPGKYIITLKSDIAAADVDSHLSWVEDVHKRGLNKRAEKGVERTYKGKYGFQGYAGSFDKSTVEEIKKNPDVAIVEQDREWVINWVEEEEEEAKTLAKRALTTQSGATWGLGTVSHRSSGSTSYIYDTNAGTNTYAYVVDTGVRTTHNEFEGRAQAVYTAFSGDNADSVGHGTHVSGTIAGKTYGVSKKATIQAVKVFQGSSSSTSIILAGFNWAANDIISKGRTARSVVNMSLGGGYSASFNNAVNSASSSGIISAIAAGNDGANAANTSPASATSAITVGAIDSSWAIASYSNYGTVLDIFAPGTGVLSAWYTSNSATNSISGTSMATPHIAGLVLYGISVNGVSGVTGVTNWLKTTATSGKITGNLRSSPNLIGNNGNTAQFKKDPFPHSDSTFTFLSLQAPFHSTKMPSQKRKSLSNGPFEGLQNEGTAPKRSRFDAPFDDPDDCIGDVDDHLGRSIRHMMMRSKATIPINVDYDAYEYDDILQKSPNELHQELRSHITEVKEGLEQSEDKADIDEHIIDELARMVYGSNMIEHVGGGLDITLKLCKDVFRGGKEPPEEISEHDPEYEQLDLYLYNKNRPCKHADILQAYREIVQHAKAARYMIEQVCINDKDLSEHIITQAHGELTYKIEISNDIPWNEYSGQYRLWNVQCGSHVFMDHSKVRLAMRDMIEELESDIKKATEKGQIDPVALASKYCHKFVNIHPFGDGNGRTCRLILNTLLVKYGCPIVSIGQDGRDRREYLRIAYVQAEGGNKT</sequence>
<evidence type="ECO:0000313" key="12">
    <source>
        <dbReference type="Proteomes" id="UP000546213"/>
    </source>
</evidence>
<dbReference type="PROSITE" id="PS51459">
    <property type="entry name" value="FIDO"/>
    <property type="match status" value="1"/>
</dbReference>
<dbReference type="OrthoDB" id="206201at2759"/>
<dbReference type="Pfam" id="PF02661">
    <property type="entry name" value="Fic"/>
    <property type="match status" value="1"/>
</dbReference>
<gene>
    <name evidence="11" type="ORF">FPCIR_1607</name>
</gene>
<dbReference type="InterPro" id="IPR015500">
    <property type="entry name" value="Peptidase_S8_subtilisin-rel"/>
</dbReference>
<dbReference type="EMBL" id="JAAOAS010000031">
    <property type="protein sequence ID" value="KAF5603109.1"/>
    <property type="molecule type" value="Genomic_DNA"/>
</dbReference>
<evidence type="ECO:0000256" key="3">
    <source>
        <dbReference type="ARBA" id="ARBA00022729"/>
    </source>
</evidence>
<dbReference type="PRINTS" id="PR00723">
    <property type="entry name" value="SUBTILISIN"/>
</dbReference>
<dbReference type="InterPro" id="IPR010259">
    <property type="entry name" value="S8pro/Inhibitor_I9"/>
</dbReference>
<evidence type="ECO:0000256" key="6">
    <source>
        <dbReference type="PROSITE-ProRule" id="PRU01240"/>
    </source>
</evidence>
<dbReference type="InterPro" id="IPR036852">
    <property type="entry name" value="Peptidase_S8/S53_dom_sf"/>
</dbReference>
<evidence type="ECO:0000256" key="7">
    <source>
        <dbReference type="RuleBase" id="RU003355"/>
    </source>
</evidence>
<accession>A0A8H5UZR0</accession>
<evidence type="ECO:0000256" key="1">
    <source>
        <dbReference type="ARBA" id="ARBA00011073"/>
    </source>
</evidence>
<evidence type="ECO:0000313" key="11">
    <source>
        <dbReference type="EMBL" id="KAF5603109.1"/>
    </source>
</evidence>
<dbReference type="InterPro" id="IPR003812">
    <property type="entry name" value="Fido"/>
</dbReference>
<dbReference type="GO" id="GO:0006508">
    <property type="term" value="P:proteolysis"/>
    <property type="evidence" value="ECO:0007669"/>
    <property type="project" value="UniProtKB-KW"/>
</dbReference>
<feature type="active site" description="Charge relay system" evidence="6">
    <location>
        <position position="203"/>
    </location>
</feature>
<dbReference type="PROSITE" id="PS00136">
    <property type="entry name" value="SUBTILASE_ASP"/>
    <property type="match status" value="1"/>
</dbReference>
<dbReference type="Gene3D" id="3.30.70.80">
    <property type="entry name" value="Peptidase S8 propeptide/proteinase inhibitor I9"/>
    <property type="match status" value="1"/>
</dbReference>
<dbReference type="PANTHER" id="PTHR43806:SF58">
    <property type="entry name" value="ALKALINE PROTEASE 1-RELATED"/>
    <property type="match status" value="1"/>
</dbReference>
<evidence type="ECO:0000256" key="4">
    <source>
        <dbReference type="ARBA" id="ARBA00022801"/>
    </source>
</evidence>
<dbReference type="InterPro" id="IPR023827">
    <property type="entry name" value="Peptidase_S8_Asp-AS"/>
</dbReference>
<feature type="domain" description="Fido" evidence="10">
    <location>
        <begin position="650"/>
        <end position="792"/>
    </location>
</feature>
<evidence type="ECO:0000256" key="5">
    <source>
        <dbReference type="ARBA" id="ARBA00022825"/>
    </source>
</evidence>
<dbReference type="SUPFAM" id="SSF140931">
    <property type="entry name" value="Fic-like"/>
    <property type="match status" value="1"/>
</dbReference>
<dbReference type="InterPro" id="IPR037045">
    <property type="entry name" value="S8pro/Inhibitor_I9_sf"/>
</dbReference>
<dbReference type="PROSITE" id="PS00137">
    <property type="entry name" value="SUBTILASE_HIS"/>
    <property type="match status" value="1"/>
</dbReference>
<dbReference type="InterPro" id="IPR034193">
    <property type="entry name" value="PCSK9_ProteinaseK-like"/>
</dbReference>
<dbReference type="GO" id="GO:0004252">
    <property type="term" value="F:serine-type endopeptidase activity"/>
    <property type="evidence" value="ECO:0007669"/>
    <property type="project" value="UniProtKB-UniRule"/>
</dbReference>
<feature type="signal peptide" evidence="9">
    <location>
        <begin position="1"/>
        <end position="20"/>
    </location>
</feature>
<dbReference type="Pfam" id="PF05922">
    <property type="entry name" value="Inhibitor_I9"/>
    <property type="match status" value="1"/>
</dbReference>
<dbReference type="SUPFAM" id="SSF54897">
    <property type="entry name" value="Protease propeptides/inhibitors"/>
    <property type="match status" value="1"/>
</dbReference>
<dbReference type="PANTHER" id="PTHR43806">
    <property type="entry name" value="PEPTIDASE S8"/>
    <property type="match status" value="1"/>
</dbReference>
<dbReference type="Proteomes" id="UP000546213">
    <property type="component" value="Unassembled WGS sequence"/>
</dbReference>
<feature type="chain" id="PRO_5034261922" evidence="9">
    <location>
        <begin position="21"/>
        <end position="792"/>
    </location>
</feature>
<keyword evidence="4 6" id="KW-0378">Hydrolase</keyword>
<dbReference type="PROSITE" id="PS00138">
    <property type="entry name" value="SUBTILASE_SER"/>
    <property type="match status" value="1"/>
</dbReference>
<dbReference type="CDD" id="cd04077">
    <property type="entry name" value="Peptidases_S8_PCSK9_ProteinaseK_like"/>
    <property type="match status" value="1"/>
</dbReference>
<feature type="region of interest" description="Disordered" evidence="8">
    <location>
        <begin position="442"/>
        <end position="477"/>
    </location>
</feature>
<dbReference type="SUPFAM" id="SSF52743">
    <property type="entry name" value="Subtilisin-like"/>
    <property type="match status" value="1"/>
</dbReference>
<dbReference type="Gene3D" id="1.10.3290.10">
    <property type="entry name" value="Fido-like domain"/>
    <property type="match status" value="1"/>
</dbReference>
<proteinExistence type="inferred from homology"/>
<comment type="similarity">
    <text evidence="1 6 7">Belongs to the peptidase S8 family.</text>
</comment>
<dbReference type="Gene3D" id="3.40.50.200">
    <property type="entry name" value="Peptidase S8/S53 domain"/>
    <property type="match status" value="1"/>
</dbReference>
<keyword evidence="2 6" id="KW-0645">Protease</keyword>